<protein>
    <submittedName>
        <fullName evidence="2">Uncharacterized protein</fullName>
    </submittedName>
</protein>
<name>A0A395HXT1_ASPHC</name>
<dbReference type="Proteomes" id="UP000248961">
    <property type="component" value="Unassembled WGS sequence"/>
</dbReference>
<dbReference type="STRING" id="1450537.A0A395HXT1"/>
<dbReference type="VEuPathDB" id="FungiDB:BO97DRAFT_424811"/>
<feature type="region of interest" description="Disordered" evidence="1">
    <location>
        <begin position="40"/>
        <end position="121"/>
    </location>
</feature>
<feature type="compositionally biased region" description="Basic and acidic residues" evidence="1">
    <location>
        <begin position="111"/>
        <end position="120"/>
    </location>
</feature>
<dbReference type="OrthoDB" id="3363286at2759"/>
<sequence>MECLYGRISYASWRLRQFRQLVNSTRGPIALSHHRIRRTLSTSADEPQPPQPHDTPSAPPNETPSESLDKRPSESSPPPSSLLPKSPLLTDPKPANRQRLHKKKARSKNRVYSDPDHDLTKNPWAVALASPVRYCSLTGYRMPTEFLNNWGLDEHPEGSLFLHPTALLPAPSVPVPGSSSPSASSSPSSPSSPSPPQLPPTPRTAPAIKNLRAWIVNRLPLLTHITETLSAKTARIPAITHAFPLRWKPPLGPLTEPLLARCVWRQDMPQFLTRMMRRQVGGRLRKAASQTNDSAARQVWTPLLREGCDLTEKALVDALNKMEPIVRMRVGAVLVLRPMTSEPEPGLPLTSFFHLPQTGSKVPVFDVTRLLDGEDLACAKLEGQAAVFFRPDDRPTVDAMLGLWKLAGLLREDPYWDPMPDSS</sequence>
<organism evidence="2 3">
    <name type="scientific">Aspergillus homomorphus (strain CBS 101889)</name>
    <dbReference type="NCBI Taxonomy" id="1450537"/>
    <lineage>
        <taxon>Eukaryota</taxon>
        <taxon>Fungi</taxon>
        <taxon>Dikarya</taxon>
        <taxon>Ascomycota</taxon>
        <taxon>Pezizomycotina</taxon>
        <taxon>Eurotiomycetes</taxon>
        <taxon>Eurotiomycetidae</taxon>
        <taxon>Eurotiales</taxon>
        <taxon>Aspergillaceae</taxon>
        <taxon>Aspergillus</taxon>
        <taxon>Aspergillus subgen. Circumdati</taxon>
    </lineage>
</organism>
<feature type="compositionally biased region" description="Pro residues" evidence="1">
    <location>
        <begin position="190"/>
        <end position="203"/>
    </location>
</feature>
<feature type="region of interest" description="Disordered" evidence="1">
    <location>
        <begin position="172"/>
        <end position="204"/>
    </location>
</feature>
<keyword evidence="3" id="KW-1185">Reference proteome</keyword>
<dbReference type="EMBL" id="KZ824284">
    <property type="protein sequence ID" value="RAL12289.1"/>
    <property type="molecule type" value="Genomic_DNA"/>
</dbReference>
<feature type="compositionally biased region" description="Pro residues" evidence="1">
    <location>
        <begin position="47"/>
        <end position="62"/>
    </location>
</feature>
<accession>A0A395HXT1</accession>
<feature type="compositionally biased region" description="Low complexity" evidence="1">
    <location>
        <begin position="172"/>
        <end position="189"/>
    </location>
</feature>
<dbReference type="GeneID" id="37201295"/>
<evidence type="ECO:0000313" key="3">
    <source>
        <dbReference type="Proteomes" id="UP000248961"/>
    </source>
</evidence>
<feature type="compositionally biased region" description="Basic residues" evidence="1">
    <location>
        <begin position="96"/>
        <end position="109"/>
    </location>
</feature>
<dbReference type="AlphaFoldDB" id="A0A395HXT1"/>
<evidence type="ECO:0000313" key="2">
    <source>
        <dbReference type="EMBL" id="RAL12289.1"/>
    </source>
</evidence>
<gene>
    <name evidence="2" type="ORF">BO97DRAFT_424811</name>
</gene>
<dbReference type="RefSeq" id="XP_025551443.1">
    <property type="nucleotide sequence ID" value="XM_025697006.1"/>
</dbReference>
<proteinExistence type="predicted"/>
<reference evidence="2 3" key="1">
    <citation type="submission" date="2018-02" db="EMBL/GenBank/DDBJ databases">
        <title>The genomes of Aspergillus section Nigri reveals drivers in fungal speciation.</title>
        <authorList>
            <consortium name="DOE Joint Genome Institute"/>
            <person name="Vesth T.C."/>
            <person name="Nybo J."/>
            <person name="Theobald S."/>
            <person name="Brandl J."/>
            <person name="Frisvad J.C."/>
            <person name="Nielsen K.F."/>
            <person name="Lyhne E.K."/>
            <person name="Kogle M.E."/>
            <person name="Kuo A."/>
            <person name="Riley R."/>
            <person name="Clum A."/>
            <person name="Nolan M."/>
            <person name="Lipzen A."/>
            <person name="Salamov A."/>
            <person name="Henrissat B."/>
            <person name="Wiebenga A."/>
            <person name="De vries R.P."/>
            <person name="Grigoriev I.V."/>
            <person name="Mortensen U.H."/>
            <person name="Andersen M.R."/>
            <person name="Baker S.E."/>
        </authorList>
    </citation>
    <scope>NUCLEOTIDE SEQUENCE [LARGE SCALE GENOMIC DNA]</scope>
    <source>
        <strain evidence="2 3">CBS 101889</strain>
    </source>
</reference>
<evidence type="ECO:0000256" key="1">
    <source>
        <dbReference type="SAM" id="MobiDB-lite"/>
    </source>
</evidence>